<protein>
    <submittedName>
        <fullName evidence="3">Glycerate kinase</fullName>
    </submittedName>
</protein>
<dbReference type="InterPro" id="IPR037035">
    <property type="entry name" value="GK-like_C_sf"/>
</dbReference>
<evidence type="ECO:0000259" key="2">
    <source>
        <dbReference type="Pfam" id="PF13660"/>
    </source>
</evidence>
<dbReference type="Gene3D" id="3.40.50.10180">
    <property type="entry name" value="Glycerate kinase, MOFRL-like N-terminal domain"/>
    <property type="match status" value="1"/>
</dbReference>
<comment type="caution">
    <text evidence="3">The sequence shown here is derived from an EMBL/GenBank/DDBJ whole genome shotgun (WGS) entry which is preliminary data.</text>
</comment>
<dbReference type="InterPro" id="IPR007835">
    <property type="entry name" value="MOFRL"/>
</dbReference>
<accession>A0A9J6PFF5</accession>
<evidence type="ECO:0000313" key="4">
    <source>
        <dbReference type="Proteomes" id="UP001055804"/>
    </source>
</evidence>
<gene>
    <name evidence="3" type="ORF">NJQ99_00290</name>
</gene>
<dbReference type="InterPro" id="IPR039760">
    <property type="entry name" value="MOFRL_protein"/>
</dbReference>
<dbReference type="PANTHER" id="PTHR12227:SF0">
    <property type="entry name" value="GLYCERATE KINASE"/>
    <property type="match status" value="1"/>
</dbReference>
<proteinExistence type="predicted"/>
<dbReference type="InterPro" id="IPR038614">
    <property type="entry name" value="GK_N_sf"/>
</dbReference>
<feature type="domain" description="MOFRL" evidence="1">
    <location>
        <begin position="315"/>
        <end position="424"/>
    </location>
</feature>
<reference evidence="3" key="1">
    <citation type="submission" date="2022-06" db="EMBL/GenBank/DDBJ databases">
        <title>Isolation and Genomics of Futiania mangrovii gen. nov., sp. nov., a Rare and Metabolically-versatile member in the Class Alphaproteobacteria.</title>
        <authorList>
            <person name="Liu L."/>
            <person name="Huang W.-C."/>
            <person name="Pan J."/>
            <person name="Li J."/>
            <person name="Huang Y."/>
            <person name="Du H."/>
            <person name="Liu Y."/>
            <person name="Li M."/>
        </authorList>
    </citation>
    <scope>NUCLEOTIDE SEQUENCE</scope>
    <source>
        <strain evidence="3">FT118</strain>
    </source>
</reference>
<sequence length="431" mass="43671">MLQDRAQKDPGPTDPRAVLEAAFRAAVSRAHPGTCLPPHLPAPPQDGRLLILGAGKAAAAMAQAAEAALGDEARGVVVTRTGYSLPTQRIEVLEAAHPVPDATSMAAADRLLAEAAGAAPGDMIVFLLSGGASALLAAPARGLGLADKQAVTRALLRSGATISEINTVRRHLSRIKGGRLAQACRGRLLTLAISDVPGDDPAAIASGPTVPDPTTLADARAVLARHGIDAPARVTAALADPANETAKPGDPAFARTQYRLIATPGDALEAAAEVLRRSGYAVEMLGDAIEGEAREVARAHARLAIEARAKGARRAILSGGELTVTIRGKGTGGPNREYALALALALDGAAGIWALAGDSDGADGAPGPDGVDVAGATVTPDTLARSQVRGLDAKAALTANDSGGFFHRLGDAVITGPTQTNVNDVRVILID</sequence>
<dbReference type="AlphaFoldDB" id="A0A9J6PFF5"/>
<dbReference type="Gene3D" id="3.40.1480.10">
    <property type="entry name" value="MOFRL domain"/>
    <property type="match status" value="1"/>
</dbReference>
<dbReference type="SUPFAM" id="SSF82544">
    <property type="entry name" value="GckA/TtuD-like"/>
    <property type="match status" value="1"/>
</dbReference>
<dbReference type="Pfam" id="PF13660">
    <property type="entry name" value="DUF4147"/>
    <property type="match status" value="1"/>
</dbReference>
<dbReference type="InterPro" id="IPR025286">
    <property type="entry name" value="MOFRL_assoc_dom"/>
</dbReference>
<organism evidence="3 4">
    <name type="scientific">Futiania mangrovi</name>
    <dbReference type="NCBI Taxonomy" id="2959716"/>
    <lineage>
        <taxon>Bacteria</taxon>
        <taxon>Pseudomonadati</taxon>
        <taxon>Pseudomonadota</taxon>
        <taxon>Alphaproteobacteria</taxon>
        <taxon>Futianiales</taxon>
        <taxon>Futianiaceae</taxon>
        <taxon>Futiania</taxon>
    </lineage>
</organism>
<dbReference type="GO" id="GO:0008887">
    <property type="term" value="F:glycerate kinase activity"/>
    <property type="evidence" value="ECO:0007669"/>
    <property type="project" value="InterPro"/>
</dbReference>
<dbReference type="GO" id="GO:0005737">
    <property type="term" value="C:cytoplasm"/>
    <property type="evidence" value="ECO:0007669"/>
    <property type="project" value="TreeGrafter"/>
</dbReference>
<dbReference type="Proteomes" id="UP001055804">
    <property type="component" value="Unassembled WGS sequence"/>
</dbReference>
<keyword evidence="3" id="KW-0418">Kinase</keyword>
<dbReference type="PANTHER" id="PTHR12227">
    <property type="entry name" value="GLYCERATE KINASE"/>
    <property type="match status" value="1"/>
</dbReference>
<keyword evidence="3" id="KW-0808">Transferase</keyword>
<keyword evidence="4" id="KW-1185">Reference proteome</keyword>
<dbReference type="Pfam" id="PF05161">
    <property type="entry name" value="MOFRL"/>
    <property type="match status" value="1"/>
</dbReference>
<evidence type="ECO:0000259" key="1">
    <source>
        <dbReference type="Pfam" id="PF05161"/>
    </source>
</evidence>
<name>A0A9J6PFF5_9PROT</name>
<feature type="domain" description="MOFRL-associated" evidence="2">
    <location>
        <begin position="19"/>
        <end position="238"/>
    </location>
</feature>
<evidence type="ECO:0000313" key="3">
    <source>
        <dbReference type="EMBL" id="MCP1334842.1"/>
    </source>
</evidence>
<dbReference type="EMBL" id="JAMZFT010000001">
    <property type="protein sequence ID" value="MCP1334842.1"/>
    <property type="molecule type" value="Genomic_DNA"/>
</dbReference>